<sequence>MKHYFSQITKLIESINMSEFGDQVKNFLCYVKVSTGKSKGIKWKVYRTSKIKVATMVQLITQFNQLTNNMNPFKN</sequence>
<evidence type="ECO:0000313" key="1">
    <source>
        <dbReference type="EMBL" id="VUZ39181.1"/>
    </source>
</evidence>
<gene>
    <name evidence="1" type="ORF">WMSIL1_LOCUS580</name>
</gene>
<dbReference type="AlphaFoldDB" id="A0A564XVV8"/>
<evidence type="ECO:0000313" key="2">
    <source>
        <dbReference type="Proteomes" id="UP000321570"/>
    </source>
</evidence>
<organism evidence="1 2">
    <name type="scientific">Hymenolepis diminuta</name>
    <name type="common">Rat tapeworm</name>
    <dbReference type="NCBI Taxonomy" id="6216"/>
    <lineage>
        <taxon>Eukaryota</taxon>
        <taxon>Metazoa</taxon>
        <taxon>Spiralia</taxon>
        <taxon>Lophotrochozoa</taxon>
        <taxon>Platyhelminthes</taxon>
        <taxon>Cestoda</taxon>
        <taxon>Eucestoda</taxon>
        <taxon>Cyclophyllidea</taxon>
        <taxon>Hymenolepididae</taxon>
        <taxon>Hymenolepis</taxon>
    </lineage>
</organism>
<reference evidence="1 2" key="1">
    <citation type="submission" date="2019-07" db="EMBL/GenBank/DDBJ databases">
        <authorList>
            <person name="Jastrzebski P J."/>
            <person name="Paukszto L."/>
            <person name="Jastrzebski P J."/>
        </authorList>
    </citation>
    <scope>NUCLEOTIDE SEQUENCE [LARGE SCALE GENOMIC DNA]</scope>
    <source>
        <strain evidence="1 2">WMS-il1</strain>
    </source>
</reference>
<dbReference type="Proteomes" id="UP000321570">
    <property type="component" value="Unassembled WGS sequence"/>
</dbReference>
<accession>A0A564XVV8</accession>
<keyword evidence="2" id="KW-1185">Reference proteome</keyword>
<protein>
    <submittedName>
        <fullName evidence="1">Uncharacterized protein</fullName>
    </submittedName>
</protein>
<proteinExistence type="predicted"/>
<name>A0A564XVV8_HYMDI</name>
<dbReference type="EMBL" id="CABIJS010000011">
    <property type="protein sequence ID" value="VUZ39181.1"/>
    <property type="molecule type" value="Genomic_DNA"/>
</dbReference>